<dbReference type="GO" id="GO:0045892">
    <property type="term" value="P:negative regulation of DNA-templated transcription"/>
    <property type="evidence" value="ECO:0007669"/>
    <property type="project" value="UniProtKB-ARBA"/>
</dbReference>
<evidence type="ECO:0000313" key="6">
    <source>
        <dbReference type="EMBL" id="MDR7278404.1"/>
    </source>
</evidence>
<evidence type="ECO:0000256" key="4">
    <source>
        <dbReference type="PROSITE-ProRule" id="PRU00335"/>
    </source>
</evidence>
<dbReference type="PANTHER" id="PTHR30055:SF234">
    <property type="entry name" value="HTH-TYPE TRANSCRIPTIONAL REGULATOR BETI"/>
    <property type="match status" value="1"/>
</dbReference>
<dbReference type="Pfam" id="PF00440">
    <property type="entry name" value="TetR_N"/>
    <property type="match status" value="1"/>
</dbReference>
<protein>
    <submittedName>
        <fullName evidence="6">AcrR family transcriptional regulator</fullName>
    </submittedName>
</protein>
<comment type="caution">
    <text evidence="6">The sequence shown here is derived from an EMBL/GenBank/DDBJ whole genome shotgun (WGS) entry which is preliminary data.</text>
</comment>
<dbReference type="EMBL" id="JAVDYB010000001">
    <property type="protein sequence ID" value="MDR7278404.1"/>
    <property type="molecule type" value="Genomic_DNA"/>
</dbReference>
<evidence type="ECO:0000259" key="5">
    <source>
        <dbReference type="PROSITE" id="PS50977"/>
    </source>
</evidence>
<dbReference type="GO" id="GO:0000976">
    <property type="term" value="F:transcription cis-regulatory region binding"/>
    <property type="evidence" value="ECO:0007669"/>
    <property type="project" value="TreeGrafter"/>
</dbReference>
<dbReference type="InterPro" id="IPR009057">
    <property type="entry name" value="Homeodomain-like_sf"/>
</dbReference>
<dbReference type="RefSeq" id="WP_310371287.1">
    <property type="nucleotide sequence ID" value="NZ_JAVDYB010000001.1"/>
</dbReference>
<keyword evidence="1" id="KW-0805">Transcription regulation</keyword>
<evidence type="ECO:0000313" key="7">
    <source>
        <dbReference type="Proteomes" id="UP001183643"/>
    </source>
</evidence>
<feature type="DNA-binding region" description="H-T-H motif" evidence="4">
    <location>
        <begin position="33"/>
        <end position="52"/>
    </location>
</feature>
<keyword evidence="3" id="KW-0804">Transcription</keyword>
<organism evidence="6 7">
    <name type="scientific">Catenuloplanes atrovinosus</name>
    <dbReference type="NCBI Taxonomy" id="137266"/>
    <lineage>
        <taxon>Bacteria</taxon>
        <taxon>Bacillati</taxon>
        <taxon>Actinomycetota</taxon>
        <taxon>Actinomycetes</taxon>
        <taxon>Micromonosporales</taxon>
        <taxon>Micromonosporaceae</taxon>
        <taxon>Catenuloplanes</taxon>
    </lineage>
</organism>
<accession>A0AAE3YRA0</accession>
<name>A0AAE3YRA0_9ACTN</name>
<gene>
    <name evidence="6" type="ORF">J2S41_005182</name>
</gene>
<evidence type="ECO:0000256" key="3">
    <source>
        <dbReference type="ARBA" id="ARBA00023163"/>
    </source>
</evidence>
<reference evidence="6" key="1">
    <citation type="submission" date="2023-07" db="EMBL/GenBank/DDBJ databases">
        <title>Sequencing the genomes of 1000 actinobacteria strains.</title>
        <authorList>
            <person name="Klenk H.-P."/>
        </authorList>
    </citation>
    <scope>NUCLEOTIDE SEQUENCE</scope>
    <source>
        <strain evidence="6">DSM 44707</strain>
    </source>
</reference>
<keyword evidence="7" id="KW-1185">Reference proteome</keyword>
<dbReference type="PRINTS" id="PR00455">
    <property type="entry name" value="HTHTETR"/>
</dbReference>
<sequence>MEGLRERKKRQTRAALIRAAVALFVERGFDDVSVAEIAAAAQVSKMTVFNYFRSKEDIVMAPVEEHAEESARAVRERRPGQSAVDALEENFLRGLAEREPPTGLSDAPSVIAIQRLIRETPALLQRLAGFSARNTGALASALAEATGAAPDDVLAHTAAAQLNAVAHELATRNVSRLVAGLSADEAYPVAVAEARAAYGVLRDGLGDYAR</sequence>
<dbReference type="AlphaFoldDB" id="A0AAE3YRA0"/>
<dbReference type="SUPFAM" id="SSF46689">
    <property type="entry name" value="Homeodomain-like"/>
    <property type="match status" value="1"/>
</dbReference>
<feature type="domain" description="HTH tetR-type" evidence="5">
    <location>
        <begin position="10"/>
        <end position="70"/>
    </location>
</feature>
<dbReference type="InterPro" id="IPR050109">
    <property type="entry name" value="HTH-type_TetR-like_transc_reg"/>
</dbReference>
<dbReference type="Gene3D" id="1.10.357.10">
    <property type="entry name" value="Tetracycline Repressor, domain 2"/>
    <property type="match status" value="1"/>
</dbReference>
<dbReference type="PANTHER" id="PTHR30055">
    <property type="entry name" value="HTH-TYPE TRANSCRIPTIONAL REGULATOR RUTR"/>
    <property type="match status" value="1"/>
</dbReference>
<dbReference type="InterPro" id="IPR001647">
    <property type="entry name" value="HTH_TetR"/>
</dbReference>
<dbReference type="Proteomes" id="UP001183643">
    <property type="component" value="Unassembled WGS sequence"/>
</dbReference>
<keyword evidence="2 4" id="KW-0238">DNA-binding</keyword>
<evidence type="ECO:0000256" key="1">
    <source>
        <dbReference type="ARBA" id="ARBA00023015"/>
    </source>
</evidence>
<dbReference type="GO" id="GO:0003700">
    <property type="term" value="F:DNA-binding transcription factor activity"/>
    <property type="evidence" value="ECO:0007669"/>
    <property type="project" value="TreeGrafter"/>
</dbReference>
<evidence type="ECO:0000256" key="2">
    <source>
        <dbReference type="ARBA" id="ARBA00023125"/>
    </source>
</evidence>
<dbReference type="PROSITE" id="PS50977">
    <property type="entry name" value="HTH_TETR_2"/>
    <property type="match status" value="1"/>
</dbReference>
<dbReference type="FunFam" id="1.10.10.60:FF:000141">
    <property type="entry name" value="TetR family transcriptional regulator"/>
    <property type="match status" value="1"/>
</dbReference>
<proteinExistence type="predicted"/>